<dbReference type="RefSeq" id="WP_307564730.1">
    <property type="nucleotide sequence ID" value="NZ_JAUSQU010000001.1"/>
</dbReference>
<dbReference type="EMBL" id="JAUSQU010000001">
    <property type="protein sequence ID" value="MDP9847662.1"/>
    <property type="molecule type" value="Genomic_DNA"/>
</dbReference>
<evidence type="ECO:0000313" key="3">
    <source>
        <dbReference type="Proteomes" id="UP001225356"/>
    </source>
</evidence>
<feature type="compositionally biased region" description="Basic residues" evidence="1">
    <location>
        <begin position="86"/>
        <end position="101"/>
    </location>
</feature>
<gene>
    <name evidence="2" type="ORF">J2853_006873</name>
</gene>
<reference evidence="2 3" key="1">
    <citation type="submission" date="2023-07" db="EMBL/GenBank/DDBJ databases">
        <title>Sequencing the genomes of 1000 actinobacteria strains.</title>
        <authorList>
            <person name="Klenk H.-P."/>
        </authorList>
    </citation>
    <scope>NUCLEOTIDE SEQUENCE [LARGE SCALE GENOMIC DNA]</scope>
    <source>
        <strain evidence="2 3">DSM 46740</strain>
    </source>
</reference>
<sequence length="234" mass="23684">MGDQLLPRKGKLAPGPLSNNRVGALAVAAAAGILLVSSQVSADAATGKSEGIHSSSQNSSVLQIGSGLGAHDLSLRDPRGRADRGRGHKAGRHRHHHKGGKANREGRGARDGRNAMDGRDDSGENAPSPTESAESAGPAESTDSQETAPQENAPQESGGAGGPQEGAALGNLQGAQDIKDLQGIRDLMGSGGIQGLLDPQDTQSVDGLTKIQGLLDLGGQNDVNLQGIQGLIGQ</sequence>
<feature type="compositionally biased region" description="Polar residues" evidence="1">
    <location>
        <begin position="141"/>
        <end position="155"/>
    </location>
</feature>
<evidence type="ECO:0000313" key="2">
    <source>
        <dbReference type="EMBL" id="MDP9847662.1"/>
    </source>
</evidence>
<feature type="region of interest" description="Disordered" evidence="1">
    <location>
        <begin position="42"/>
        <end position="169"/>
    </location>
</feature>
<accession>A0ABT9QLM6</accession>
<evidence type="ECO:0000256" key="1">
    <source>
        <dbReference type="SAM" id="MobiDB-lite"/>
    </source>
</evidence>
<organism evidence="2 3">
    <name type="scientific">Streptosporangium lutulentum</name>
    <dbReference type="NCBI Taxonomy" id="1461250"/>
    <lineage>
        <taxon>Bacteria</taxon>
        <taxon>Bacillati</taxon>
        <taxon>Actinomycetota</taxon>
        <taxon>Actinomycetes</taxon>
        <taxon>Streptosporangiales</taxon>
        <taxon>Streptosporangiaceae</taxon>
        <taxon>Streptosporangium</taxon>
    </lineage>
</organism>
<proteinExistence type="predicted"/>
<comment type="caution">
    <text evidence="2">The sequence shown here is derived from an EMBL/GenBank/DDBJ whole genome shotgun (WGS) entry which is preliminary data.</text>
</comment>
<feature type="compositionally biased region" description="Polar residues" evidence="1">
    <location>
        <begin position="52"/>
        <end position="63"/>
    </location>
</feature>
<protein>
    <submittedName>
        <fullName evidence="2">Uncharacterized protein</fullName>
    </submittedName>
</protein>
<feature type="compositionally biased region" description="Basic and acidic residues" evidence="1">
    <location>
        <begin position="73"/>
        <end position="85"/>
    </location>
</feature>
<dbReference type="Proteomes" id="UP001225356">
    <property type="component" value="Unassembled WGS sequence"/>
</dbReference>
<keyword evidence="3" id="KW-1185">Reference proteome</keyword>
<name>A0ABT9QLM6_9ACTN</name>
<feature type="compositionally biased region" description="Basic and acidic residues" evidence="1">
    <location>
        <begin position="102"/>
        <end position="122"/>
    </location>
</feature>